<name>A0A143PV59_LUTPR</name>
<dbReference type="STRING" id="1855912.LuPra_05325"/>
<protein>
    <submittedName>
        <fullName evidence="3">Putative esterase</fullName>
    </submittedName>
</protein>
<dbReference type="InterPro" id="IPR002925">
    <property type="entry name" value="Dienelactn_hydro"/>
</dbReference>
<evidence type="ECO:0000259" key="2">
    <source>
        <dbReference type="Pfam" id="PF01738"/>
    </source>
</evidence>
<sequence>MPAPGGTLTAAVARPPGEGPFPVLVLLHGTHGIAREYVRFAQDVSRESAVVAVAGCWFRGGQGAGMQFVTPIACPDAPDTPAATSDEALEIVGALVTAVRERPGVRGDRVALFGQSRGGGAALHYVFERGGVWVAVLNSTGYPQEVVDRAGAVSAPLLLLHGKADSPADGGSERTAVDRARKFEHALRREGKPVKAVYFDGGHNGLFADAKHYDESVRLIAAFLKEYLAKVTWTAAAAEPGAAPDRGGMSAFSEFELPEPRQVSLRVRRRTHNGPTLPADQESRWQRPKPNPRARASTRTSRPEPSPEQLADCKAIMAMCKRVTKQQPKMWGPSIVGSYTYRYESGHSGDAFLTGFAVRGKELVVSVCAENPEQVDLLARLGRHKMGKVCLYFKGLADLDVKVLEALIAGSVAEVRCRYPQPGDA</sequence>
<dbReference type="Pfam" id="PF01738">
    <property type="entry name" value="DLH"/>
    <property type="match status" value="1"/>
</dbReference>
<keyword evidence="4" id="KW-1185">Reference proteome</keyword>
<gene>
    <name evidence="3" type="ORF">LuPra_05325</name>
</gene>
<reference evidence="3 4" key="1">
    <citation type="journal article" date="2016" name="Genome Announc.">
        <title>First Complete Genome Sequence of a Subdivision 6 Acidobacterium Strain.</title>
        <authorList>
            <person name="Huang S."/>
            <person name="Vieira S."/>
            <person name="Bunk B."/>
            <person name="Riedel T."/>
            <person name="Sproer C."/>
            <person name="Overmann J."/>
        </authorList>
    </citation>
    <scope>NUCLEOTIDE SEQUENCE [LARGE SCALE GENOMIC DNA]</scope>
    <source>
        <strain evidence="4">DSM 100886 HEG_-6_39</strain>
    </source>
</reference>
<accession>A0A143PV59</accession>
<dbReference type="Proteomes" id="UP000076079">
    <property type="component" value="Chromosome"/>
</dbReference>
<dbReference type="AlphaFoldDB" id="A0A143PV59"/>
<dbReference type="KEGG" id="abac:LuPra_05325"/>
<proteinExistence type="predicted"/>
<dbReference type="InterPro" id="IPR029058">
    <property type="entry name" value="AB_hydrolase_fold"/>
</dbReference>
<dbReference type="SUPFAM" id="SSF53474">
    <property type="entry name" value="alpha/beta-Hydrolases"/>
    <property type="match status" value="1"/>
</dbReference>
<reference evidence="4" key="2">
    <citation type="submission" date="2016-04" db="EMBL/GenBank/DDBJ databases">
        <title>First Complete Genome Sequence of a Subdivision 6 Acidobacterium.</title>
        <authorList>
            <person name="Huang S."/>
            <person name="Vieira S."/>
            <person name="Bunk B."/>
            <person name="Riedel T."/>
            <person name="Sproeer C."/>
            <person name="Overmann J."/>
        </authorList>
    </citation>
    <scope>NUCLEOTIDE SEQUENCE [LARGE SCALE GENOMIC DNA]</scope>
    <source>
        <strain evidence="4">DSM 100886 HEG_-6_39</strain>
    </source>
</reference>
<dbReference type="Gene3D" id="3.40.50.1820">
    <property type="entry name" value="alpha/beta hydrolase"/>
    <property type="match status" value="1"/>
</dbReference>
<feature type="region of interest" description="Disordered" evidence="1">
    <location>
        <begin position="262"/>
        <end position="309"/>
    </location>
</feature>
<evidence type="ECO:0000256" key="1">
    <source>
        <dbReference type="SAM" id="MobiDB-lite"/>
    </source>
</evidence>
<feature type="domain" description="Dienelactone hydrolase" evidence="2">
    <location>
        <begin position="9"/>
        <end position="215"/>
    </location>
</feature>
<dbReference type="EMBL" id="CP015136">
    <property type="protein sequence ID" value="AMY12053.1"/>
    <property type="molecule type" value="Genomic_DNA"/>
</dbReference>
<evidence type="ECO:0000313" key="4">
    <source>
        <dbReference type="Proteomes" id="UP000076079"/>
    </source>
</evidence>
<organism evidence="3 4">
    <name type="scientific">Luteitalea pratensis</name>
    <dbReference type="NCBI Taxonomy" id="1855912"/>
    <lineage>
        <taxon>Bacteria</taxon>
        <taxon>Pseudomonadati</taxon>
        <taxon>Acidobacteriota</taxon>
        <taxon>Vicinamibacteria</taxon>
        <taxon>Vicinamibacterales</taxon>
        <taxon>Vicinamibacteraceae</taxon>
        <taxon>Luteitalea</taxon>
    </lineage>
</organism>
<evidence type="ECO:0000313" key="3">
    <source>
        <dbReference type="EMBL" id="AMY12053.1"/>
    </source>
</evidence>
<dbReference type="GO" id="GO:0016787">
    <property type="term" value="F:hydrolase activity"/>
    <property type="evidence" value="ECO:0007669"/>
    <property type="project" value="InterPro"/>
</dbReference>
<dbReference type="OrthoDB" id="5951444at2"/>